<evidence type="ECO:0000313" key="2">
    <source>
        <dbReference type="EMBL" id="GAA1799171.1"/>
    </source>
</evidence>
<dbReference type="Pfam" id="PF04230">
    <property type="entry name" value="PS_pyruv_trans"/>
    <property type="match status" value="1"/>
</dbReference>
<accession>A0ABN2LU06</accession>
<organism evidence="2 3">
    <name type="scientific">Agromyces neolithicus</name>
    <dbReference type="NCBI Taxonomy" id="269420"/>
    <lineage>
        <taxon>Bacteria</taxon>
        <taxon>Bacillati</taxon>
        <taxon>Actinomycetota</taxon>
        <taxon>Actinomycetes</taxon>
        <taxon>Micrococcales</taxon>
        <taxon>Microbacteriaceae</taxon>
        <taxon>Agromyces</taxon>
    </lineage>
</organism>
<dbReference type="Proteomes" id="UP001500002">
    <property type="component" value="Unassembled WGS sequence"/>
</dbReference>
<sequence length="301" mass="32870">MHYAHPIRRRVRELRQLAAAAAQPATRSRGVAVETYWWAWQPNFGDDLTRWLLPNYGVVPMYREPSDARLVGVGSILDILPTGFDGAVWGSGLMNDHAYPLPRAQILAVRGHLTRERIAAPETVAVGDPGLLVRRRVQRPGVRWDVGLVPHGAHRSNAPFLALAEATGFSVRVIDVHRTAPRAVGEIAACATVLTTSLHGLITADAFGIPALWTTLEPPLGGGAFKFADYESVITPNASRYLEFDERMPLAEMLAHTAAAPQQTVEAACDALEAALTRLPDVLGGLPRFPLSMWRRTDDGR</sequence>
<reference evidence="2 3" key="1">
    <citation type="journal article" date="2019" name="Int. J. Syst. Evol. Microbiol.">
        <title>The Global Catalogue of Microorganisms (GCM) 10K type strain sequencing project: providing services to taxonomists for standard genome sequencing and annotation.</title>
        <authorList>
            <consortium name="The Broad Institute Genomics Platform"/>
            <consortium name="The Broad Institute Genome Sequencing Center for Infectious Disease"/>
            <person name="Wu L."/>
            <person name="Ma J."/>
        </authorList>
    </citation>
    <scope>NUCLEOTIDE SEQUENCE [LARGE SCALE GENOMIC DNA]</scope>
    <source>
        <strain evidence="2 3">JCM 14322</strain>
    </source>
</reference>
<evidence type="ECO:0000313" key="3">
    <source>
        <dbReference type="Proteomes" id="UP001500002"/>
    </source>
</evidence>
<dbReference type="InterPro" id="IPR007345">
    <property type="entry name" value="Polysacch_pyruvyl_Trfase"/>
</dbReference>
<dbReference type="EMBL" id="BAAANJ010000001">
    <property type="protein sequence ID" value="GAA1799171.1"/>
    <property type="molecule type" value="Genomic_DNA"/>
</dbReference>
<proteinExistence type="predicted"/>
<dbReference type="RefSeq" id="WP_344292814.1">
    <property type="nucleotide sequence ID" value="NZ_BAAANJ010000001.1"/>
</dbReference>
<keyword evidence="3" id="KW-1185">Reference proteome</keyword>
<gene>
    <name evidence="2" type="ORF">GCM10009749_03670</name>
</gene>
<comment type="caution">
    <text evidence="2">The sequence shown here is derived from an EMBL/GenBank/DDBJ whole genome shotgun (WGS) entry which is preliminary data.</text>
</comment>
<name>A0ABN2LU06_9MICO</name>
<protein>
    <recommendedName>
        <fullName evidence="1">Polysaccharide pyruvyl transferase domain-containing protein</fullName>
    </recommendedName>
</protein>
<evidence type="ECO:0000259" key="1">
    <source>
        <dbReference type="Pfam" id="PF04230"/>
    </source>
</evidence>
<feature type="domain" description="Polysaccharide pyruvyl transferase" evidence="1">
    <location>
        <begin position="80"/>
        <end position="213"/>
    </location>
</feature>